<dbReference type="InterPro" id="IPR010667">
    <property type="entry name" value="Phage_T4_Gp19"/>
</dbReference>
<comment type="caution">
    <text evidence="1">The sequence shown here is derived from an EMBL/GenBank/DDBJ whole genome shotgun (WGS) entry which is preliminary data.</text>
</comment>
<dbReference type="PANTHER" id="PTHR38009:SF1">
    <property type="entry name" value="CONSERVED HYPOTHETICAL PHAGE TAIL PROTEIN"/>
    <property type="match status" value="1"/>
</dbReference>
<dbReference type="Pfam" id="PF06841">
    <property type="entry name" value="Phage_T4_gp19"/>
    <property type="match status" value="1"/>
</dbReference>
<dbReference type="EMBL" id="JACDZE010000003">
    <property type="protein sequence ID" value="MBA5630147.1"/>
    <property type="molecule type" value="Genomic_DNA"/>
</dbReference>
<evidence type="ECO:0000313" key="2">
    <source>
        <dbReference type="Proteomes" id="UP000552241"/>
    </source>
</evidence>
<gene>
    <name evidence="1" type="ORF">HU137_10220</name>
</gene>
<keyword evidence="2" id="KW-1185">Reference proteome</keyword>
<reference evidence="1 2" key="1">
    <citation type="submission" date="2020-07" db="EMBL/GenBank/DDBJ databases">
        <title>Moheibacter lacus sp. nov., a member of the family Flavobacteriaceae isolated from freshwater lake sediment.</title>
        <authorList>
            <person name="Liu Y."/>
        </authorList>
    </citation>
    <scope>NUCLEOTIDE SEQUENCE [LARGE SCALE GENOMIC DNA]</scope>
    <source>
        <strain evidence="1 2">BDHS18</strain>
    </source>
</reference>
<dbReference type="PANTHER" id="PTHR38009">
    <property type="entry name" value="CONSERVED HYPOTHETICAL PHAGE TAIL PROTEIN"/>
    <property type="match status" value="1"/>
</dbReference>
<dbReference type="GO" id="GO:0005198">
    <property type="term" value="F:structural molecule activity"/>
    <property type="evidence" value="ECO:0007669"/>
    <property type="project" value="InterPro"/>
</dbReference>
<dbReference type="InterPro" id="IPR011747">
    <property type="entry name" value="CHP02241"/>
</dbReference>
<proteinExistence type="predicted"/>
<protein>
    <submittedName>
        <fullName evidence="1">Phage tail protein</fullName>
    </submittedName>
</protein>
<dbReference type="NCBIfam" id="TIGR02241">
    <property type="entry name" value="conserved hypothetical phage tail region protein"/>
    <property type="match status" value="1"/>
</dbReference>
<sequence length="144" mass="16607">MHDKFINRYNFLVDWGGKQIGVSEISGLNIEIEPILVRNGDFREGTEMIIPGQKNYSEVIFKRAISKSDNDFYNWISTKDLGTIERRNITIKLLNEKQEPVVMWKLKNCFPTKYLGPILQANDSKIAIESLVIVHEGLTIEHLD</sequence>
<dbReference type="RefSeq" id="WP_182043751.1">
    <property type="nucleotide sequence ID" value="NZ_JACDZE010000003.1"/>
</dbReference>
<dbReference type="AlphaFoldDB" id="A0A838ZT40"/>
<organism evidence="1 2">
    <name type="scientific">Moheibacter lacus</name>
    <dbReference type="NCBI Taxonomy" id="2745851"/>
    <lineage>
        <taxon>Bacteria</taxon>
        <taxon>Pseudomonadati</taxon>
        <taxon>Bacteroidota</taxon>
        <taxon>Flavobacteriia</taxon>
        <taxon>Flavobacteriales</taxon>
        <taxon>Weeksellaceae</taxon>
        <taxon>Moheibacter</taxon>
    </lineage>
</organism>
<evidence type="ECO:0000313" key="1">
    <source>
        <dbReference type="EMBL" id="MBA5630147.1"/>
    </source>
</evidence>
<name>A0A838ZT40_9FLAO</name>
<accession>A0A838ZT40</accession>
<dbReference type="Proteomes" id="UP000552241">
    <property type="component" value="Unassembled WGS sequence"/>
</dbReference>